<evidence type="ECO:0000256" key="6">
    <source>
        <dbReference type="HAMAP-Rule" id="MF_01345"/>
    </source>
</evidence>
<comment type="caution">
    <text evidence="7">The sequence shown here is derived from an EMBL/GenBank/DDBJ whole genome shotgun (WGS) entry which is preliminary data.</text>
</comment>
<dbReference type="GO" id="GO:0006412">
    <property type="term" value="P:translation"/>
    <property type="evidence" value="ECO:0007669"/>
    <property type="project" value="UniProtKB-UniRule"/>
</dbReference>
<keyword evidence="2 6" id="KW-0699">rRNA-binding</keyword>
<keyword evidence="4 6" id="KW-0689">Ribosomal protein</keyword>
<evidence type="ECO:0000256" key="1">
    <source>
        <dbReference type="ARBA" id="ARBA00010254"/>
    </source>
</evidence>
<evidence type="ECO:0000313" key="8">
    <source>
        <dbReference type="Proteomes" id="UP000033882"/>
    </source>
</evidence>
<evidence type="ECO:0000256" key="4">
    <source>
        <dbReference type="ARBA" id="ARBA00022980"/>
    </source>
</evidence>
<protein>
    <recommendedName>
        <fullName evidence="6">Small ribosomal subunit protein uS17</fullName>
    </recommendedName>
</protein>
<dbReference type="PANTHER" id="PTHR10744">
    <property type="entry name" value="40S RIBOSOMAL PROTEIN S11 FAMILY MEMBER"/>
    <property type="match status" value="1"/>
</dbReference>
<keyword evidence="3 6" id="KW-0694">RNA-binding</keyword>
<organism evidence="7 8">
    <name type="scientific">Candidatus Wolfebacteria bacterium GW2011_GWA2_47_9b</name>
    <dbReference type="NCBI Taxonomy" id="1619005"/>
    <lineage>
        <taxon>Bacteria</taxon>
        <taxon>Candidatus Wolfeibacteriota</taxon>
    </lineage>
</organism>
<dbReference type="PRINTS" id="PR00973">
    <property type="entry name" value="RIBOSOMALS17"/>
</dbReference>
<evidence type="ECO:0000256" key="2">
    <source>
        <dbReference type="ARBA" id="ARBA00022730"/>
    </source>
</evidence>
<reference evidence="7 8" key="1">
    <citation type="journal article" date="2015" name="Nature">
        <title>rRNA introns, odd ribosomes, and small enigmatic genomes across a large radiation of phyla.</title>
        <authorList>
            <person name="Brown C.T."/>
            <person name="Hug L.A."/>
            <person name="Thomas B.C."/>
            <person name="Sharon I."/>
            <person name="Castelle C.J."/>
            <person name="Singh A."/>
            <person name="Wilkins M.J."/>
            <person name="Williams K.H."/>
            <person name="Banfield J.F."/>
        </authorList>
    </citation>
    <scope>NUCLEOTIDE SEQUENCE [LARGE SCALE GENOMIC DNA]</scope>
</reference>
<keyword evidence="5 6" id="KW-0687">Ribonucleoprotein</keyword>
<dbReference type="HAMAP" id="MF_01345_B">
    <property type="entry name" value="Ribosomal_uS17_B"/>
    <property type="match status" value="1"/>
</dbReference>
<proteinExistence type="inferred from homology"/>
<comment type="similarity">
    <text evidence="1 6">Belongs to the universal ribosomal protein uS17 family.</text>
</comment>
<dbReference type="Gene3D" id="2.40.50.140">
    <property type="entry name" value="Nucleic acid-binding proteins"/>
    <property type="match status" value="1"/>
</dbReference>
<dbReference type="SUPFAM" id="SSF50249">
    <property type="entry name" value="Nucleic acid-binding proteins"/>
    <property type="match status" value="1"/>
</dbReference>
<dbReference type="InterPro" id="IPR019984">
    <property type="entry name" value="Ribosomal_uS17_bact/chlr"/>
</dbReference>
<comment type="subunit">
    <text evidence="6">Part of the 30S ribosomal subunit.</text>
</comment>
<comment type="function">
    <text evidence="6">One of the primary rRNA binding proteins, it binds specifically to the 5'-end of 16S ribosomal RNA.</text>
</comment>
<dbReference type="PANTHER" id="PTHR10744:SF1">
    <property type="entry name" value="SMALL RIBOSOMAL SUBUNIT PROTEIN US17M"/>
    <property type="match status" value="1"/>
</dbReference>
<accession>A0A0G1X893</accession>
<dbReference type="Pfam" id="PF00366">
    <property type="entry name" value="Ribosomal_S17"/>
    <property type="match status" value="1"/>
</dbReference>
<name>A0A0G1X893_9BACT</name>
<dbReference type="GO" id="GO:0022627">
    <property type="term" value="C:cytosolic small ribosomal subunit"/>
    <property type="evidence" value="ECO:0007669"/>
    <property type="project" value="UniProtKB-UniRule"/>
</dbReference>
<dbReference type="NCBIfam" id="NF004123">
    <property type="entry name" value="PRK05610.1"/>
    <property type="match status" value="1"/>
</dbReference>
<dbReference type="GO" id="GO:0019843">
    <property type="term" value="F:rRNA binding"/>
    <property type="evidence" value="ECO:0007669"/>
    <property type="project" value="UniProtKB-UniRule"/>
</dbReference>
<evidence type="ECO:0000313" key="7">
    <source>
        <dbReference type="EMBL" id="KKU90580.1"/>
    </source>
</evidence>
<dbReference type="Proteomes" id="UP000033882">
    <property type="component" value="Unassembled WGS sequence"/>
</dbReference>
<gene>
    <name evidence="6" type="primary">rpsQ</name>
    <name evidence="7" type="ORF">UY19_C0001G0057</name>
</gene>
<dbReference type="AlphaFoldDB" id="A0A0G1X893"/>
<dbReference type="NCBIfam" id="TIGR03635">
    <property type="entry name" value="uS17_bact"/>
    <property type="match status" value="1"/>
</dbReference>
<dbReference type="InterPro" id="IPR000266">
    <property type="entry name" value="Ribosomal_uS17"/>
</dbReference>
<dbReference type="InterPro" id="IPR012340">
    <property type="entry name" value="NA-bd_OB-fold"/>
</dbReference>
<evidence type="ECO:0000256" key="3">
    <source>
        <dbReference type="ARBA" id="ARBA00022884"/>
    </source>
</evidence>
<dbReference type="EMBL" id="LCPB01000001">
    <property type="protein sequence ID" value="KKU90580.1"/>
    <property type="molecule type" value="Genomic_DNA"/>
</dbReference>
<dbReference type="GO" id="GO:0003735">
    <property type="term" value="F:structural constituent of ribosome"/>
    <property type="evidence" value="ECO:0007669"/>
    <property type="project" value="UniProtKB-UniRule"/>
</dbReference>
<dbReference type="CDD" id="cd00364">
    <property type="entry name" value="Ribosomal_uS17"/>
    <property type="match status" value="1"/>
</dbReference>
<evidence type="ECO:0000256" key="5">
    <source>
        <dbReference type="ARBA" id="ARBA00023274"/>
    </source>
</evidence>
<sequence length="77" mass="8965">MAARKLQGTVVSDKMDKTRVVAVSRLAKHPVYQKMYKVTARFKAHDEQNEYKKGDVVVMEETRPLSRDKRFRIVGKI</sequence>
<dbReference type="PATRIC" id="fig|1619005.3.peg.63"/>